<dbReference type="Proteomes" id="UP000310249">
    <property type="component" value="Unassembled WGS sequence"/>
</dbReference>
<accession>A0A5S3WF82</accession>
<dbReference type="Gene3D" id="3.10.450.50">
    <property type="match status" value="1"/>
</dbReference>
<reference evidence="2" key="2">
    <citation type="submission" date="2019-06" db="EMBL/GenBank/DDBJ databases">
        <title>Co-occurence of chitin degradation, pigmentation and bioactivity in marine Pseudoalteromonas.</title>
        <authorList>
            <person name="Sonnenschein E.C."/>
            <person name="Bech P.K."/>
        </authorList>
    </citation>
    <scope>NUCLEOTIDE SEQUENCE [LARGE SCALE GENOMIC DNA]</scope>
    <source>
        <strain evidence="2">S2676</strain>
    </source>
</reference>
<evidence type="ECO:0000313" key="2">
    <source>
        <dbReference type="Proteomes" id="UP000310249"/>
    </source>
</evidence>
<dbReference type="RefSeq" id="WP_138552194.1">
    <property type="nucleotide sequence ID" value="NZ_PNCH01000034.1"/>
</dbReference>
<reference evidence="1 2" key="1">
    <citation type="submission" date="2018-01" db="EMBL/GenBank/DDBJ databases">
        <authorList>
            <person name="Paulsen S."/>
            <person name="Gram L.K."/>
        </authorList>
    </citation>
    <scope>NUCLEOTIDE SEQUENCE [LARGE SCALE GENOMIC DNA]</scope>
    <source>
        <strain evidence="1 2">S2676</strain>
    </source>
</reference>
<comment type="caution">
    <text evidence="1">The sequence shown here is derived from an EMBL/GenBank/DDBJ whole genome shotgun (WGS) entry which is preliminary data.</text>
</comment>
<sequence>MEEMLKTLLLERSVREFYRRYHAQLDQQMLTQWPDFFTEDASYLVTNRANFEEDMLVYNVFCEGKKMLIDRALGLQKAVWFRDRLQRRFAGSIEITHQSEHALDVVSSFMVTESRQGEPSSLLLTSESQDSLSIAPDGTLQFSKRLCIIDAEVLPDSIIYPI</sequence>
<protein>
    <recommendedName>
        <fullName evidence="3">Aromatic-ring-hydroxylating dioxygenase subunit beta</fullName>
    </recommendedName>
</protein>
<proteinExistence type="predicted"/>
<dbReference type="SUPFAM" id="SSF54427">
    <property type="entry name" value="NTF2-like"/>
    <property type="match status" value="1"/>
</dbReference>
<dbReference type="InterPro" id="IPR032710">
    <property type="entry name" value="NTF2-like_dom_sf"/>
</dbReference>
<dbReference type="EMBL" id="PNCI01000074">
    <property type="protein sequence ID" value="TMP24373.1"/>
    <property type="molecule type" value="Genomic_DNA"/>
</dbReference>
<gene>
    <name evidence="1" type="ORF">CWB99_22395</name>
</gene>
<evidence type="ECO:0000313" key="1">
    <source>
        <dbReference type="EMBL" id="TMP24373.1"/>
    </source>
</evidence>
<dbReference type="OrthoDB" id="2674149at2"/>
<evidence type="ECO:0008006" key="3">
    <source>
        <dbReference type="Google" id="ProtNLM"/>
    </source>
</evidence>
<organism evidence="1 2">
    <name type="scientific">Pseudoalteromonas rubra</name>
    <dbReference type="NCBI Taxonomy" id="43658"/>
    <lineage>
        <taxon>Bacteria</taxon>
        <taxon>Pseudomonadati</taxon>
        <taxon>Pseudomonadota</taxon>
        <taxon>Gammaproteobacteria</taxon>
        <taxon>Alteromonadales</taxon>
        <taxon>Pseudoalteromonadaceae</taxon>
        <taxon>Pseudoalteromonas</taxon>
    </lineage>
</organism>
<dbReference type="AlphaFoldDB" id="A0A5S3WF82"/>
<name>A0A5S3WF82_9GAMM</name>